<organism evidence="1 2">
    <name type="scientific">Cytobacillus solani</name>
    <dbReference type="NCBI Taxonomy" id="1637975"/>
    <lineage>
        <taxon>Bacteria</taxon>
        <taxon>Bacillati</taxon>
        <taxon>Bacillota</taxon>
        <taxon>Bacilli</taxon>
        <taxon>Bacillales</taxon>
        <taxon>Bacillaceae</taxon>
        <taxon>Cytobacillus</taxon>
    </lineage>
</organism>
<name>A0A0Q3QQX0_9BACI</name>
<comment type="caution">
    <text evidence="1">The sequence shown here is derived from an EMBL/GenBank/DDBJ whole genome shotgun (WGS) entry which is preliminary data.</text>
</comment>
<evidence type="ECO:0000313" key="2">
    <source>
        <dbReference type="Proteomes" id="UP000050996"/>
    </source>
</evidence>
<gene>
    <name evidence="1" type="ORF">AN957_17060</name>
</gene>
<proteinExistence type="predicted"/>
<reference evidence="1 2" key="1">
    <citation type="submission" date="2015-09" db="EMBL/GenBank/DDBJ databases">
        <title>Genome sequencing project for genomic taxonomy and phylogenomics of Bacillus-like bacteria.</title>
        <authorList>
            <person name="Liu B."/>
            <person name="Wang J."/>
            <person name="Zhu Y."/>
            <person name="Liu G."/>
            <person name="Chen Q."/>
            <person name="Chen Z."/>
            <person name="Lan J."/>
            <person name="Che J."/>
            <person name="Ge C."/>
            <person name="Shi H."/>
            <person name="Pan Z."/>
            <person name="Liu X."/>
        </authorList>
    </citation>
    <scope>NUCLEOTIDE SEQUENCE [LARGE SCALE GENOMIC DNA]</scope>
    <source>
        <strain evidence="1 2">FJAT-18043</strain>
    </source>
</reference>
<dbReference type="AlphaFoldDB" id="A0A0Q3QQX0"/>
<sequence>MLKELTRVKTKLFDVTIFQTPKFRQTKGYRQVYRLSMEGVDHEECLYSVFATFNVPDLIPKDFSGRFIATGDILFIDEGRKGQYYYQLQPGGWKIINRIQIR</sequence>
<protein>
    <recommendedName>
        <fullName evidence="3">YodL-like protein</fullName>
    </recommendedName>
</protein>
<dbReference type="EMBL" id="LJIX01000006">
    <property type="protein sequence ID" value="KQL20110.1"/>
    <property type="molecule type" value="Genomic_DNA"/>
</dbReference>
<evidence type="ECO:0008006" key="3">
    <source>
        <dbReference type="Google" id="ProtNLM"/>
    </source>
</evidence>
<dbReference type="RefSeq" id="WP_056685310.1">
    <property type="nucleotide sequence ID" value="NZ_LJIX01000006.1"/>
</dbReference>
<dbReference type="Proteomes" id="UP000050996">
    <property type="component" value="Unassembled WGS sequence"/>
</dbReference>
<accession>A0A0Q3QQX0</accession>
<evidence type="ECO:0000313" key="1">
    <source>
        <dbReference type="EMBL" id="KQL20110.1"/>
    </source>
</evidence>
<dbReference type="PATRIC" id="fig|1637975.4.peg.3336"/>
<keyword evidence="2" id="KW-1185">Reference proteome</keyword>